<comment type="domain">
    <text evidence="8">The N-terminal region contains the highly conserved SGGXDS motif, predicted to be a P-loop motif involved in ATP binding.</text>
</comment>
<dbReference type="Pfam" id="PF09179">
    <property type="entry name" value="TilS"/>
    <property type="match status" value="1"/>
</dbReference>
<evidence type="ECO:0000256" key="2">
    <source>
        <dbReference type="ARBA" id="ARBA00022490"/>
    </source>
</evidence>
<evidence type="ECO:0000256" key="4">
    <source>
        <dbReference type="ARBA" id="ARBA00022694"/>
    </source>
</evidence>
<comment type="caution">
    <text evidence="10">The sequence shown here is derived from an EMBL/GenBank/DDBJ whole genome shotgun (WGS) entry which is preliminary data.</text>
</comment>
<accession>A0A106BVK4</accession>
<dbReference type="NCBIfam" id="TIGR02433">
    <property type="entry name" value="lysidine_TilS_C"/>
    <property type="match status" value="1"/>
</dbReference>
<comment type="function">
    <text evidence="8">Ligates lysine onto the cytidine present at position 34 of the AUA codon-specific tRNA(Ile) that contains the anticodon CAU, in an ATP-dependent manner. Cytidine is converted to lysidine, thus changing the amino acid specificity of the tRNA from methionine to isoleucine.</text>
</comment>
<dbReference type="PATRIC" id="fig|36861.3.peg.3110"/>
<dbReference type="InterPro" id="IPR014729">
    <property type="entry name" value="Rossmann-like_a/b/a_fold"/>
</dbReference>
<comment type="similarity">
    <text evidence="8">Belongs to the tRNA(Ile)-lysidine synthase family.</text>
</comment>
<keyword evidence="3 8" id="KW-0436">Ligase</keyword>
<evidence type="ECO:0000313" key="10">
    <source>
        <dbReference type="EMBL" id="KVW99462.1"/>
    </source>
</evidence>
<keyword evidence="6 8" id="KW-0067">ATP-binding</keyword>
<keyword evidence="4 8" id="KW-0819">tRNA processing</keyword>
<evidence type="ECO:0000256" key="5">
    <source>
        <dbReference type="ARBA" id="ARBA00022741"/>
    </source>
</evidence>
<dbReference type="AlphaFoldDB" id="A0A106BVK4"/>
<dbReference type="Pfam" id="PF11734">
    <property type="entry name" value="TilS_C"/>
    <property type="match status" value="1"/>
</dbReference>
<dbReference type="NCBIfam" id="TIGR02432">
    <property type="entry name" value="lysidine_TilS_N"/>
    <property type="match status" value="1"/>
</dbReference>
<dbReference type="STRING" id="1123392.GCA_000376425_01582"/>
<dbReference type="SMART" id="SM00977">
    <property type="entry name" value="TilS_C"/>
    <property type="match status" value="1"/>
</dbReference>
<dbReference type="EC" id="6.3.4.19" evidence="8"/>
<evidence type="ECO:0000256" key="7">
    <source>
        <dbReference type="ARBA" id="ARBA00048539"/>
    </source>
</evidence>
<dbReference type="PANTHER" id="PTHR43033">
    <property type="entry name" value="TRNA(ILE)-LYSIDINE SYNTHASE-RELATED"/>
    <property type="match status" value="1"/>
</dbReference>
<name>A0A106BVK4_THIDE</name>
<dbReference type="PANTHER" id="PTHR43033:SF1">
    <property type="entry name" value="TRNA(ILE)-LYSIDINE SYNTHASE-RELATED"/>
    <property type="match status" value="1"/>
</dbReference>
<dbReference type="InterPro" id="IPR012094">
    <property type="entry name" value="tRNA_Ile_lys_synt"/>
</dbReference>
<sequence>MAASRKLLPNKVVIAAVADALARHVPPHARLVLGLSGGLDSVVLLHVLLALRDQHPFELQAVHVHHGLSPHADDWADFCARLCASHAVELSIHRVRIARDDAAGIEAAARRERQRIFAALDADFLLTAHQRDDQAETFLLQGLRGAGPKGLAAMAELQSRSGWRPAQLRPLLGVARAALQDYAQSHGLDWVDDESNRDIRYRRNALRQQVMPLLAAHFPGSGATLARAAALQADAANLLDDLARLDAREAIAADRLDCVALGRLSTPRARNLLRYFIEQHGQPMPSARRLDEALHQLRDAQADARVRVRLGAVEVWRFRGGAYLAPLAPDTVQPVVWQGEASLWVPAAGVCVQMEAVTGAGLKRDALTAGEVTLGVRQGGERLRLHAGGPHRSLKNLLQEHAIPPWHRDRLPLLWCNGRLAWAAGIGLDADLLALPGEPGLLPRVAD</sequence>
<evidence type="ECO:0000259" key="9">
    <source>
        <dbReference type="SMART" id="SM00977"/>
    </source>
</evidence>
<evidence type="ECO:0000256" key="1">
    <source>
        <dbReference type="ARBA" id="ARBA00004496"/>
    </source>
</evidence>
<reference evidence="10 11" key="1">
    <citation type="journal article" date="2015" name="Appl. Environ. Microbiol.">
        <title>Aerobic and Anaerobic Thiosulfate Oxidation by a Cold-Adapted, Subglacial Chemoautotroph.</title>
        <authorList>
            <person name="Harrold Z.R."/>
            <person name="Skidmore M.L."/>
            <person name="Hamilton T.L."/>
            <person name="Desch L."/>
            <person name="Amada K."/>
            <person name="van Gelder W."/>
            <person name="Glover K."/>
            <person name="Roden E.E."/>
            <person name="Boyd E.S."/>
        </authorList>
    </citation>
    <scope>NUCLEOTIDE SEQUENCE [LARGE SCALE GENOMIC DNA]</scope>
    <source>
        <strain evidence="10 11">RG</strain>
    </source>
</reference>
<protein>
    <recommendedName>
        <fullName evidence="8">tRNA(Ile)-lysidine synthase</fullName>
        <ecNumber evidence="8">6.3.4.19</ecNumber>
    </recommendedName>
    <alternativeName>
        <fullName evidence="8">tRNA(Ile)-2-lysyl-cytidine synthase</fullName>
    </alternativeName>
    <alternativeName>
        <fullName evidence="8">tRNA(Ile)-lysidine synthetase</fullName>
    </alternativeName>
</protein>
<dbReference type="Pfam" id="PF01171">
    <property type="entry name" value="ATP_bind_3"/>
    <property type="match status" value="1"/>
</dbReference>
<dbReference type="GO" id="GO:0006400">
    <property type="term" value="P:tRNA modification"/>
    <property type="evidence" value="ECO:0007669"/>
    <property type="project" value="UniProtKB-UniRule"/>
</dbReference>
<evidence type="ECO:0000256" key="8">
    <source>
        <dbReference type="HAMAP-Rule" id="MF_01161"/>
    </source>
</evidence>
<dbReference type="EMBL" id="LDUG01000006">
    <property type="protein sequence ID" value="KVW99462.1"/>
    <property type="molecule type" value="Genomic_DNA"/>
</dbReference>
<dbReference type="GO" id="GO:0005737">
    <property type="term" value="C:cytoplasm"/>
    <property type="evidence" value="ECO:0007669"/>
    <property type="project" value="UniProtKB-SubCell"/>
</dbReference>
<evidence type="ECO:0000256" key="3">
    <source>
        <dbReference type="ARBA" id="ARBA00022598"/>
    </source>
</evidence>
<keyword evidence="5 8" id="KW-0547">Nucleotide-binding</keyword>
<dbReference type="GO" id="GO:0005524">
    <property type="term" value="F:ATP binding"/>
    <property type="evidence" value="ECO:0007669"/>
    <property type="project" value="UniProtKB-UniRule"/>
</dbReference>
<comment type="subcellular location">
    <subcellularLocation>
        <location evidence="1 8">Cytoplasm</location>
    </subcellularLocation>
</comment>
<dbReference type="Proteomes" id="UP000064243">
    <property type="component" value="Unassembled WGS sequence"/>
</dbReference>
<gene>
    <name evidence="8" type="primary">tilS</name>
    <name evidence="10" type="ORF">ABW22_01905</name>
</gene>
<keyword evidence="2 8" id="KW-0963">Cytoplasm</keyword>
<evidence type="ECO:0000313" key="11">
    <source>
        <dbReference type="Proteomes" id="UP000064243"/>
    </source>
</evidence>
<organism evidence="10 11">
    <name type="scientific">Thiobacillus denitrificans</name>
    <dbReference type="NCBI Taxonomy" id="36861"/>
    <lineage>
        <taxon>Bacteria</taxon>
        <taxon>Pseudomonadati</taxon>
        <taxon>Pseudomonadota</taxon>
        <taxon>Betaproteobacteria</taxon>
        <taxon>Nitrosomonadales</taxon>
        <taxon>Thiobacillaceae</taxon>
        <taxon>Thiobacillus</taxon>
    </lineage>
</organism>
<evidence type="ECO:0000256" key="6">
    <source>
        <dbReference type="ARBA" id="ARBA00022840"/>
    </source>
</evidence>
<dbReference type="SUPFAM" id="SSF56037">
    <property type="entry name" value="PheT/TilS domain"/>
    <property type="match status" value="1"/>
</dbReference>
<dbReference type="SUPFAM" id="SSF52402">
    <property type="entry name" value="Adenine nucleotide alpha hydrolases-like"/>
    <property type="match status" value="1"/>
</dbReference>
<feature type="binding site" evidence="8">
    <location>
        <begin position="36"/>
        <end position="41"/>
    </location>
    <ligand>
        <name>ATP</name>
        <dbReference type="ChEBI" id="CHEBI:30616"/>
    </ligand>
</feature>
<dbReference type="Gene3D" id="1.20.59.20">
    <property type="match status" value="1"/>
</dbReference>
<dbReference type="HAMAP" id="MF_01161">
    <property type="entry name" value="tRNA_Ile_lys_synt"/>
    <property type="match status" value="1"/>
</dbReference>
<feature type="domain" description="Lysidine-tRNA(Ile) synthetase C-terminal" evidence="9">
    <location>
        <begin position="372"/>
        <end position="445"/>
    </location>
</feature>
<dbReference type="GO" id="GO:0032267">
    <property type="term" value="F:tRNA(Ile)-lysidine synthase activity"/>
    <property type="evidence" value="ECO:0007669"/>
    <property type="project" value="UniProtKB-EC"/>
</dbReference>
<proteinExistence type="inferred from homology"/>
<dbReference type="CDD" id="cd01992">
    <property type="entry name" value="TilS_N"/>
    <property type="match status" value="1"/>
</dbReference>
<dbReference type="SUPFAM" id="SSF82829">
    <property type="entry name" value="MesJ substrate recognition domain-like"/>
    <property type="match status" value="1"/>
</dbReference>
<dbReference type="InterPro" id="IPR015262">
    <property type="entry name" value="tRNA_Ile_lys_synt_subst-bd"/>
</dbReference>
<dbReference type="Gene3D" id="3.40.50.620">
    <property type="entry name" value="HUPs"/>
    <property type="match status" value="1"/>
</dbReference>
<keyword evidence="11" id="KW-1185">Reference proteome</keyword>
<dbReference type="InterPro" id="IPR012795">
    <property type="entry name" value="tRNA_Ile_lys_synt_N"/>
</dbReference>
<dbReference type="InterPro" id="IPR011063">
    <property type="entry name" value="TilS/TtcA_N"/>
</dbReference>
<comment type="catalytic activity">
    <reaction evidence="7 8">
        <text>cytidine(34) in tRNA(Ile2) + L-lysine + ATP = lysidine(34) in tRNA(Ile2) + AMP + diphosphate + H(+)</text>
        <dbReference type="Rhea" id="RHEA:43744"/>
        <dbReference type="Rhea" id="RHEA-COMP:10625"/>
        <dbReference type="Rhea" id="RHEA-COMP:10670"/>
        <dbReference type="ChEBI" id="CHEBI:15378"/>
        <dbReference type="ChEBI" id="CHEBI:30616"/>
        <dbReference type="ChEBI" id="CHEBI:32551"/>
        <dbReference type="ChEBI" id="CHEBI:33019"/>
        <dbReference type="ChEBI" id="CHEBI:82748"/>
        <dbReference type="ChEBI" id="CHEBI:83665"/>
        <dbReference type="ChEBI" id="CHEBI:456215"/>
        <dbReference type="EC" id="6.3.4.19"/>
    </reaction>
</comment>
<dbReference type="InterPro" id="IPR012796">
    <property type="entry name" value="Lysidine-tRNA-synth_C"/>
</dbReference>